<proteinExistence type="predicted"/>
<dbReference type="AlphaFoldDB" id="A0A1W1UT06"/>
<keyword evidence="2" id="KW-1185">Reference proteome</keyword>
<dbReference type="OrthoDB" id="9949780at2"/>
<organism evidence="1 2">
    <name type="scientific">Deinococcus hopiensis KR-140</name>
    <dbReference type="NCBI Taxonomy" id="695939"/>
    <lineage>
        <taxon>Bacteria</taxon>
        <taxon>Thermotogati</taxon>
        <taxon>Deinococcota</taxon>
        <taxon>Deinococci</taxon>
        <taxon>Deinococcales</taxon>
        <taxon>Deinococcaceae</taxon>
        <taxon>Deinococcus</taxon>
    </lineage>
</organism>
<reference evidence="1 2" key="1">
    <citation type="submission" date="2017-04" db="EMBL/GenBank/DDBJ databases">
        <authorList>
            <person name="Afonso C.L."/>
            <person name="Miller P.J."/>
            <person name="Scott M.A."/>
            <person name="Spackman E."/>
            <person name="Goraichik I."/>
            <person name="Dimitrov K.M."/>
            <person name="Suarez D.L."/>
            <person name="Swayne D.E."/>
        </authorList>
    </citation>
    <scope>NUCLEOTIDE SEQUENCE [LARGE SCALE GENOMIC DNA]</scope>
    <source>
        <strain evidence="1 2">KR-140</strain>
    </source>
</reference>
<sequence length="120" mass="13060">MQLNSALKATFQAFSDSLREVDPPHFTLVPNTLVDQTGATVRFVYQGVVLFLRVMPDRVTAELTQTSLKVYGKDRCEAAQKALACIQQSASGQWYINAVRAAQGLIAAPARPQYAAAQGM</sequence>
<protein>
    <submittedName>
        <fullName evidence="1">Uncharacterized protein</fullName>
    </submittedName>
</protein>
<accession>A0A1W1UT06</accession>
<evidence type="ECO:0000313" key="2">
    <source>
        <dbReference type="Proteomes" id="UP000192582"/>
    </source>
</evidence>
<dbReference type="Proteomes" id="UP000192582">
    <property type="component" value="Unassembled WGS sequence"/>
</dbReference>
<dbReference type="RefSeq" id="WP_139806626.1">
    <property type="nucleotide sequence ID" value="NZ_FWWU01000007.1"/>
</dbReference>
<dbReference type="EMBL" id="FWWU01000007">
    <property type="protein sequence ID" value="SMB84255.1"/>
    <property type="molecule type" value="Genomic_DNA"/>
</dbReference>
<gene>
    <name evidence="1" type="ORF">SAMN00790413_05053</name>
</gene>
<evidence type="ECO:0000313" key="1">
    <source>
        <dbReference type="EMBL" id="SMB84255.1"/>
    </source>
</evidence>
<name>A0A1W1UT06_9DEIO</name>